<comment type="caution">
    <text evidence="1">The sequence shown here is derived from an EMBL/GenBank/DDBJ whole genome shotgun (WGS) entry which is preliminary data.</text>
</comment>
<organism evidence="1 2">
    <name type="scientific">Thermus scotoductus</name>
    <dbReference type="NCBI Taxonomy" id="37636"/>
    <lineage>
        <taxon>Bacteria</taxon>
        <taxon>Thermotogati</taxon>
        <taxon>Deinococcota</taxon>
        <taxon>Deinococci</taxon>
        <taxon>Thermales</taxon>
        <taxon>Thermaceae</taxon>
        <taxon>Thermus</taxon>
    </lineage>
</organism>
<accession>A0A430R1R5</accession>
<name>A0A430R1R5_THESC</name>
<dbReference type="InterPro" id="IPR011989">
    <property type="entry name" value="ARM-like"/>
</dbReference>
<dbReference type="RefSeq" id="WP_126178359.1">
    <property type="nucleotide sequence ID" value="NZ_PELN01000353.1"/>
</dbReference>
<reference evidence="1 2" key="1">
    <citation type="journal article" date="2019" name="Extremophiles">
        <title>Biogeography of thermophiles and predominance of Thermus scotoductus in domestic water heaters.</title>
        <authorList>
            <person name="Wilpiszeski R.L."/>
            <person name="Zhang Z."/>
            <person name="House C.H."/>
        </authorList>
    </citation>
    <scope>NUCLEOTIDE SEQUENCE [LARGE SCALE GENOMIC DNA]</scope>
    <source>
        <strain evidence="1 2">32_S32</strain>
    </source>
</reference>
<evidence type="ECO:0000313" key="2">
    <source>
        <dbReference type="Proteomes" id="UP000286910"/>
    </source>
</evidence>
<dbReference type="Gene3D" id="1.25.10.10">
    <property type="entry name" value="Leucine-rich Repeat Variant"/>
    <property type="match status" value="1"/>
</dbReference>
<protein>
    <recommendedName>
        <fullName evidence="3">HEAT repeat domain-containing protein</fullName>
    </recommendedName>
</protein>
<evidence type="ECO:0000313" key="1">
    <source>
        <dbReference type="EMBL" id="RTH01267.1"/>
    </source>
</evidence>
<proteinExistence type="predicted"/>
<gene>
    <name evidence="1" type="ORF">CSW45_10725</name>
</gene>
<dbReference type="EMBL" id="PELR01000358">
    <property type="protein sequence ID" value="RTH01267.1"/>
    <property type="molecule type" value="Genomic_DNA"/>
</dbReference>
<sequence>MKNLPRSRDLEILKRLARDPDPKVWEAALERLPKEALEEVYQQEMFAQFAGEGNWERLEYIEEFLDSRDSS</sequence>
<dbReference type="Proteomes" id="UP000286910">
    <property type="component" value="Unassembled WGS sequence"/>
</dbReference>
<evidence type="ECO:0008006" key="3">
    <source>
        <dbReference type="Google" id="ProtNLM"/>
    </source>
</evidence>
<dbReference type="AlphaFoldDB" id="A0A430R1R5"/>